<evidence type="ECO:0000313" key="3">
    <source>
        <dbReference type="Proteomes" id="UP000595437"/>
    </source>
</evidence>
<dbReference type="CDD" id="cd24162">
    <property type="entry name" value="Prp3_C"/>
    <property type="match status" value="1"/>
</dbReference>
<accession>A0A7T8QS76</accession>
<evidence type="ECO:0000259" key="1">
    <source>
        <dbReference type="Pfam" id="PF06544"/>
    </source>
</evidence>
<dbReference type="Pfam" id="PF06544">
    <property type="entry name" value="Prp3_C"/>
    <property type="match status" value="1"/>
</dbReference>
<dbReference type="GO" id="GO:0046540">
    <property type="term" value="C:U4/U6 x U5 tri-snRNP complex"/>
    <property type="evidence" value="ECO:0007669"/>
    <property type="project" value="InterPro"/>
</dbReference>
<dbReference type="PANTHER" id="PTHR14212">
    <property type="entry name" value="U4/U6-ASSOCIATED RNA SPLICING FACTOR-RELATED"/>
    <property type="match status" value="1"/>
</dbReference>
<organism evidence="2 3">
    <name type="scientific">Caligus rogercresseyi</name>
    <name type="common">Sea louse</name>
    <dbReference type="NCBI Taxonomy" id="217165"/>
    <lineage>
        <taxon>Eukaryota</taxon>
        <taxon>Metazoa</taxon>
        <taxon>Ecdysozoa</taxon>
        <taxon>Arthropoda</taxon>
        <taxon>Crustacea</taxon>
        <taxon>Multicrustacea</taxon>
        <taxon>Hexanauplia</taxon>
        <taxon>Copepoda</taxon>
        <taxon>Siphonostomatoida</taxon>
        <taxon>Caligidae</taxon>
        <taxon>Caligus</taxon>
    </lineage>
</organism>
<dbReference type="Proteomes" id="UP000595437">
    <property type="component" value="Chromosome 3"/>
</dbReference>
<feature type="domain" description="Small nuclear ribonucleoprotein Prp3 C-terminal" evidence="1">
    <location>
        <begin position="1"/>
        <end position="79"/>
    </location>
</feature>
<feature type="non-terminal residue" evidence="2">
    <location>
        <position position="1"/>
    </location>
</feature>
<gene>
    <name evidence="2" type="ORF">FKW44_005625</name>
</gene>
<dbReference type="AlphaFoldDB" id="A0A7T8QS76"/>
<keyword evidence="2" id="KW-0687">Ribonucleoprotein</keyword>
<name>A0A7T8QS76_CALRO</name>
<feature type="non-terminal residue" evidence="2">
    <location>
        <position position="79"/>
    </location>
</feature>
<dbReference type="InterPro" id="IPR027104">
    <property type="entry name" value="Prp3"/>
</dbReference>
<reference evidence="3" key="1">
    <citation type="submission" date="2021-01" db="EMBL/GenBank/DDBJ databases">
        <title>Caligus Genome Assembly.</title>
        <authorList>
            <person name="Gallardo-Escarate C."/>
        </authorList>
    </citation>
    <scope>NUCLEOTIDE SEQUENCE [LARGE SCALE GENOMIC DNA]</scope>
</reference>
<dbReference type="InterPro" id="IPR010541">
    <property type="entry name" value="Prp3_C"/>
</dbReference>
<proteinExistence type="predicted"/>
<sequence length="79" mass="9249">VKSLANQSKKFKVETNAKQLYLTGSIVLYEDVNVVVVEGGPKQQKKYRQLMLHRIKWDEETYKDKDGLECMNNCVLVWE</sequence>
<evidence type="ECO:0000313" key="2">
    <source>
        <dbReference type="EMBL" id="QQP53224.1"/>
    </source>
</evidence>
<dbReference type="OrthoDB" id="10264544at2759"/>
<dbReference type="GO" id="GO:0000398">
    <property type="term" value="P:mRNA splicing, via spliceosome"/>
    <property type="evidence" value="ECO:0007669"/>
    <property type="project" value="InterPro"/>
</dbReference>
<keyword evidence="3" id="KW-1185">Reference proteome</keyword>
<dbReference type="EMBL" id="CP045892">
    <property type="protein sequence ID" value="QQP53224.1"/>
    <property type="molecule type" value="Genomic_DNA"/>
</dbReference>
<protein>
    <submittedName>
        <fullName evidence="2">U4/U6 small nuclear ribonucleoprotein Prp3like</fullName>
    </submittedName>
</protein>
<dbReference type="PANTHER" id="PTHR14212:SF0">
    <property type="entry name" value="U4_U6 SMALL NUCLEAR RIBONUCLEOPROTEIN PRP3"/>
    <property type="match status" value="1"/>
</dbReference>